<evidence type="ECO:0000256" key="7">
    <source>
        <dbReference type="ARBA" id="ARBA00023027"/>
    </source>
</evidence>
<dbReference type="Gene3D" id="3.40.50.720">
    <property type="entry name" value="NAD(P)-binding Rossmann-like Domain"/>
    <property type="match status" value="1"/>
</dbReference>
<keyword evidence="9" id="KW-0119">Carbohydrate metabolism</keyword>
<keyword evidence="14" id="KW-1185">Reference proteome</keyword>
<keyword evidence="8" id="KW-0413">Isomerase</keyword>
<evidence type="ECO:0000256" key="11">
    <source>
        <dbReference type="ARBA" id="ARBA00033067"/>
    </source>
</evidence>
<sequence>MATVLVTGGAGYVGSHACKALKAAGHVPVVFDNFSTGWRGAVRYGPLAEGDLLDPAALDRVFAAHAIDAVMHFAALSYVGESVRVPLAYWRNNLAGTLSLLEAMTRHGVGRIVFSSTCATYGEPAGTVLTETDAQAPINPYGQSKLAVERMLADTAAAHGGSHVIFRYFNAAGADPYREIGEQHVPETHLIPLVLDAVAGKRARITVFGTDYPTPDGTCIRDYIHVTDLADAHVRGLEHLLAGGGSLALNLGSGSGHSVRAVIETAAAVTGLPVPAEDGPRRPGDPARLVSGSGLAEARLGWRPRRSDLRTMIEDAWAWHRTGGFEA</sequence>
<dbReference type="CDD" id="cd05247">
    <property type="entry name" value="UDP_G4E_1_SDR_e"/>
    <property type="match status" value="1"/>
</dbReference>
<comment type="caution">
    <text evidence="13">The sequence shown here is derived from an EMBL/GenBank/DDBJ whole genome shotgun (WGS) entry which is preliminary data.</text>
</comment>
<organism evidence="13 14">
    <name type="scientific">Paralimibaculum aggregatum</name>
    <dbReference type="NCBI Taxonomy" id="3036245"/>
    <lineage>
        <taxon>Bacteria</taxon>
        <taxon>Pseudomonadati</taxon>
        <taxon>Pseudomonadota</taxon>
        <taxon>Alphaproteobacteria</taxon>
        <taxon>Rhodobacterales</taxon>
        <taxon>Paracoccaceae</taxon>
        <taxon>Paralimibaculum</taxon>
    </lineage>
</organism>
<reference evidence="13 14" key="1">
    <citation type="submission" date="2023-04" db="EMBL/GenBank/DDBJ databases">
        <title>Marinoamorphus aggregata gen. nov., sp. Nov., isolate from tissue of brittle star Ophioplocus japonicus.</title>
        <authorList>
            <person name="Kawano K."/>
            <person name="Sawayama S."/>
            <person name="Nakagawa S."/>
        </authorList>
    </citation>
    <scope>NUCLEOTIDE SEQUENCE [LARGE SCALE GENOMIC DNA]</scope>
    <source>
        <strain evidence="13 14">NKW23</strain>
    </source>
</reference>
<dbReference type="NCBIfam" id="TIGR01179">
    <property type="entry name" value="galE"/>
    <property type="match status" value="1"/>
</dbReference>
<evidence type="ECO:0000256" key="3">
    <source>
        <dbReference type="ARBA" id="ARBA00004947"/>
    </source>
</evidence>
<evidence type="ECO:0000313" key="14">
    <source>
        <dbReference type="Proteomes" id="UP001239909"/>
    </source>
</evidence>
<dbReference type="PROSITE" id="PS00061">
    <property type="entry name" value="ADH_SHORT"/>
    <property type="match status" value="1"/>
</dbReference>
<dbReference type="InterPro" id="IPR020904">
    <property type="entry name" value="Sc_DH/Rdtase_CS"/>
</dbReference>
<evidence type="ECO:0000313" key="13">
    <source>
        <dbReference type="EMBL" id="GMG83395.1"/>
    </source>
</evidence>
<comment type="similarity">
    <text evidence="4">Belongs to the NAD(P)-dependent epimerase/dehydratase family.</text>
</comment>
<dbReference type="EC" id="5.1.3.2" evidence="5"/>
<feature type="domain" description="NAD-dependent epimerase/dehydratase" evidence="12">
    <location>
        <begin position="4"/>
        <end position="252"/>
    </location>
</feature>
<evidence type="ECO:0000256" key="10">
    <source>
        <dbReference type="ARBA" id="ARBA00031367"/>
    </source>
</evidence>
<comment type="catalytic activity">
    <reaction evidence="1">
        <text>UDP-alpha-D-glucose = UDP-alpha-D-galactose</text>
        <dbReference type="Rhea" id="RHEA:22168"/>
        <dbReference type="ChEBI" id="CHEBI:58885"/>
        <dbReference type="ChEBI" id="CHEBI:66914"/>
        <dbReference type="EC" id="5.1.3.2"/>
    </reaction>
</comment>
<dbReference type="RefSeq" id="WP_285672191.1">
    <property type="nucleotide sequence ID" value="NZ_BSYI01000019.1"/>
</dbReference>
<dbReference type="InterPro" id="IPR001509">
    <property type="entry name" value="Epimerase_deHydtase"/>
</dbReference>
<gene>
    <name evidence="13" type="primary">galE</name>
    <name evidence="13" type="ORF">LNKW23_26080</name>
</gene>
<accession>A0ABQ6LR54</accession>
<comment type="pathway">
    <text evidence="3">Carbohydrate metabolism; galactose metabolism.</text>
</comment>
<evidence type="ECO:0000256" key="4">
    <source>
        <dbReference type="ARBA" id="ARBA00007637"/>
    </source>
</evidence>
<evidence type="ECO:0000256" key="5">
    <source>
        <dbReference type="ARBA" id="ARBA00013189"/>
    </source>
</evidence>
<proteinExistence type="inferred from homology"/>
<evidence type="ECO:0000256" key="1">
    <source>
        <dbReference type="ARBA" id="ARBA00000083"/>
    </source>
</evidence>
<dbReference type="SUPFAM" id="SSF51735">
    <property type="entry name" value="NAD(P)-binding Rossmann-fold domains"/>
    <property type="match status" value="1"/>
</dbReference>
<dbReference type="Gene3D" id="3.90.25.10">
    <property type="entry name" value="UDP-galactose 4-epimerase, domain 1"/>
    <property type="match status" value="1"/>
</dbReference>
<dbReference type="PANTHER" id="PTHR43725:SF53">
    <property type="entry name" value="UDP-ARABINOSE 4-EPIMERASE 1"/>
    <property type="match status" value="1"/>
</dbReference>
<dbReference type="InterPro" id="IPR036291">
    <property type="entry name" value="NAD(P)-bd_dom_sf"/>
</dbReference>
<evidence type="ECO:0000259" key="12">
    <source>
        <dbReference type="Pfam" id="PF01370"/>
    </source>
</evidence>
<evidence type="ECO:0000256" key="8">
    <source>
        <dbReference type="ARBA" id="ARBA00023235"/>
    </source>
</evidence>
<name>A0ABQ6LR54_9RHOB</name>
<protein>
    <recommendedName>
        <fullName evidence="6">UDP-glucose 4-epimerase</fullName>
        <ecNumber evidence="5">5.1.3.2</ecNumber>
    </recommendedName>
    <alternativeName>
        <fullName evidence="11">Galactowaldenase</fullName>
    </alternativeName>
    <alternativeName>
        <fullName evidence="10">UDP-galactose 4-epimerase</fullName>
    </alternativeName>
</protein>
<dbReference type="Proteomes" id="UP001239909">
    <property type="component" value="Unassembled WGS sequence"/>
</dbReference>
<evidence type="ECO:0000256" key="9">
    <source>
        <dbReference type="ARBA" id="ARBA00023277"/>
    </source>
</evidence>
<comment type="cofactor">
    <cofactor evidence="2">
        <name>NAD(+)</name>
        <dbReference type="ChEBI" id="CHEBI:57540"/>
    </cofactor>
</comment>
<dbReference type="Pfam" id="PF01370">
    <property type="entry name" value="Epimerase"/>
    <property type="match status" value="1"/>
</dbReference>
<evidence type="ECO:0000256" key="2">
    <source>
        <dbReference type="ARBA" id="ARBA00001911"/>
    </source>
</evidence>
<keyword evidence="7" id="KW-0520">NAD</keyword>
<evidence type="ECO:0000256" key="6">
    <source>
        <dbReference type="ARBA" id="ARBA00018569"/>
    </source>
</evidence>
<dbReference type="EMBL" id="BSYI01000019">
    <property type="protein sequence ID" value="GMG83395.1"/>
    <property type="molecule type" value="Genomic_DNA"/>
</dbReference>
<dbReference type="PANTHER" id="PTHR43725">
    <property type="entry name" value="UDP-GLUCOSE 4-EPIMERASE"/>
    <property type="match status" value="1"/>
</dbReference>
<dbReference type="InterPro" id="IPR005886">
    <property type="entry name" value="UDP_G4E"/>
</dbReference>